<dbReference type="InterPro" id="IPR057724">
    <property type="entry name" value="TCTN1-3_N"/>
</dbReference>
<dbReference type="Pfam" id="PF25752">
    <property type="entry name" value="DUF1619_N"/>
    <property type="match status" value="1"/>
</dbReference>
<evidence type="ECO:0000256" key="1">
    <source>
        <dbReference type="SAM" id="MobiDB-lite"/>
    </source>
</evidence>
<evidence type="ECO:0000259" key="3">
    <source>
        <dbReference type="Pfam" id="PF25752"/>
    </source>
</evidence>
<keyword evidence="2" id="KW-0472">Membrane</keyword>
<keyword evidence="2" id="KW-0812">Transmembrane</keyword>
<reference evidence="4 5" key="1">
    <citation type="submission" date="2019-01" db="EMBL/GenBank/DDBJ databases">
        <title>Draft Genome and Complete Hox-Cluster Characterization of the Sterlet Sturgeon (Acipenser ruthenus).</title>
        <authorList>
            <person name="Wei Q."/>
        </authorList>
    </citation>
    <scope>NUCLEOTIDE SEQUENCE [LARGE SCALE GENOMIC DNA]</scope>
    <source>
        <strain evidence="4">WHYD16114868_AA</strain>
        <tissue evidence="4">Blood</tissue>
    </source>
</reference>
<dbReference type="AlphaFoldDB" id="A0A662YKZ2"/>
<dbReference type="PANTHER" id="PTHR14611">
    <property type="entry name" value="TECTONIC FAMILY MEMBER"/>
    <property type="match status" value="1"/>
</dbReference>
<accession>A0A662YKZ2</accession>
<feature type="domain" description="Tectonic-1-3 N-terminal" evidence="3">
    <location>
        <begin position="124"/>
        <end position="207"/>
    </location>
</feature>
<dbReference type="GO" id="GO:0060271">
    <property type="term" value="P:cilium assembly"/>
    <property type="evidence" value="ECO:0007669"/>
    <property type="project" value="TreeGrafter"/>
</dbReference>
<dbReference type="GO" id="GO:0007224">
    <property type="term" value="P:smoothened signaling pathway"/>
    <property type="evidence" value="ECO:0007669"/>
    <property type="project" value="TreeGrafter"/>
</dbReference>
<dbReference type="PANTHER" id="PTHR14611:SF4">
    <property type="entry name" value="TECTONIC-3"/>
    <property type="match status" value="1"/>
</dbReference>
<evidence type="ECO:0000313" key="4">
    <source>
        <dbReference type="EMBL" id="RXM96676.1"/>
    </source>
</evidence>
<feature type="transmembrane region" description="Helical" evidence="2">
    <location>
        <begin position="12"/>
        <end position="30"/>
    </location>
</feature>
<evidence type="ECO:0000313" key="5">
    <source>
        <dbReference type="Proteomes" id="UP000289886"/>
    </source>
</evidence>
<name>A0A662YKZ2_ACIRT</name>
<comment type="caution">
    <text evidence="4">The sequence shown here is derived from an EMBL/GenBank/DDBJ whole genome shotgun (WGS) entry which is preliminary data.</text>
</comment>
<gene>
    <name evidence="4" type="ORF">EOD39_15397</name>
</gene>
<organism evidence="4 5">
    <name type="scientific">Acipenser ruthenus</name>
    <name type="common">Sterlet sturgeon</name>
    <dbReference type="NCBI Taxonomy" id="7906"/>
    <lineage>
        <taxon>Eukaryota</taxon>
        <taxon>Metazoa</taxon>
        <taxon>Chordata</taxon>
        <taxon>Craniata</taxon>
        <taxon>Vertebrata</taxon>
        <taxon>Euteleostomi</taxon>
        <taxon>Actinopterygii</taxon>
        <taxon>Chondrostei</taxon>
        <taxon>Acipenseriformes</taxon>
        <taxon>Acipenseridae</taxon>
        <taxon>Acipenser</taxon>
    </lineage>
</organism>
<protein>
    <submittedName>
        <fullName evidence="4">Tectonic-3</fullName>
    </submittedName>
</protein>
<feature type="region of interest" description="Disordered" evidence="1">
    <location>
        <begin position="41"/>
        <end position="75"/>
    </location>
</feature>
<sequence>MRRCCSGVGGYWEILVLPGMVFIALSLYGACSTDTITYTGKTEPYGPGNVDRTEQPSHTVESSSDADLEDVYTTKQPESGPELVIEFRDENLTFIESTSPPDDAASKATLEAGPETRTFSHTYDMPLCTCDITPGVCDLNCCCDITDCDLTDGPESVFTHCTPGSKRLPDWQCVSDSLLFRSNAPSSAEIQTDGQTRQFCVRTDNFSTFSQPAPSGVNGLCVDASPAGDFYLVKVQLVYV</sequence>
<dbReference type="InterPro" id="IPR040354">
    <property type="entry name" value="TCTN1-3"/>
</dbReference>
<proteinExistence type="predicted"/>
<dbReference type="Proteomes" id="UP000289886">
    <property type="component" value="Unassembled WGS sequence"/>
</dbReference>
<evidence type="ECO:0000256" key="2">
    <source>
        <dbReference type="SAM" id="Phobius"/>
    </source>
</evidence>
<keyword evidence="5" id="KW-1185">Reference proteome</keyword>
<keyword evidence="2" id="KW-1133">Transmembrane helix</keyword>
<dbReference type="EMBL" id="SCEB01001506">
    <property type="protein sequence ID" value="RXM96676.1"/>
    <property type="molecule type" value="Genomic_DNA"/>
</dbReference>